<dbReference type="InterPro" id="IPR034598">
    <property type="entry name" value="GlucD-like"/>
</dbReference>
<gene>
    <name evidence="11" type="ORF">LR394_01720</name>
</gene>
<keyword evidence="6" id="KW-0479">Metal-binding</keyword>
<evidence type="ECO:0000256" key="7">
    <source>
        <dbReference type="ARBA" id="ARBA00022842"/>
    </source>
</evidence>
<dbReference type="EMBL" id="JAJOMB010000001">
    <property type="protein sequence ID" value="MCD5309596.1"/>
    <property type="molecule type" value="Genomic_DNA"/>
</dbReference>
<feature type="active site" description="Proton acceptor" evidence="9">
    <location>
        <position position="318"/>
    </location>
</feature>
<dbReference type="GO" id="GO:0008872">
    <property type="term" value="F:glucarate dehydratase activity"/>
    <property type="evidence" value="ECO:0007669"/>
    <property type="project" value="UniProtKB-EC"/>
</dbReference>
<dbReference type="Gene3D" id="3.20.20.120">
    <property type="entry name" value="Enolase-like C-terminal domain"/>
    <property type="match status" value="1"/>
</dbReference>
<dbReference type="InterPro" id="IPR029017">
    <property type="entry name" value="Enolase-like_N"/>
</dbReference>
<reference evidence="11" key="1">
    <citation type="submission" date="2021-11" db="EMBL/GenBank/DDBJ databases">
        <title>Streptomyces corallinus and Kineosporia corallina sp. nov., two new coral-derived marine actinobacteria.</title>
        <authorList>
            <person name="Buangrab K."/>
            <person name="Sutthacheep M."/>
            <person name="Yeemin T."/>
            <person name="Harunari E."/>
            <person name="Igarashi Y."/>
            <person name="Sripreechasak P."/>
            <person name="Kanchanasin P."/>
            <person name="Tanasupawat S."/>
            <person name="Phongsopitanun W."/>
        </authorList>
    </citation>
    <scope>NUCLEOTIDE SEQUENCE</scope>
    <source>
        <strain evidence="11">JCM 31032</strain>
    </source>
</reference>
<evidence type="ECO:0000313" key="11">
    <source>
        <dbReference type="EMBL" id="MCD5309596.1"/>
    </source>
</evidence>
<evidence type="ECO:0000313" key="12">
    <source>
        <dbReference type="Proteomes" id="UP001138997"/>
    </source>
</evidence>
<accession>A0A9X1SRV7</accession>
<keyword evidence="8" id="KW-0456">Lyase</keyword>
<dbReference type="SUPFAM" id="SSF51604">
    <property type="entry name" value="Enolase C-terminal domain-like"/>
    <property type="match status" value="1"/>
</dbReference>
<dbReference type="InterPro" id="IPR034593">
    <property type="entry name" value="DgoD-like"/>
</dbReference>
<comment type="catalytic activity">
    <reaction evidence="1">
        <text>D-glucarate = 5-dehydro-4-deoxy-D-glucarate + H2O</text>
        <dbReference type="Rhea" id="RHEA:14573"/>
        <dbReference type="ChEBI" id="CHEBI:15377"/>
        <dbReference type="ChEBI" id="CHEBI:30612"/>
        <dbReference type="ChEBI" id="CHEBI:42819"/>
        <dbReference type="EC" id="4.2.1.40"/>
    </reaction>
</comment>
<feature type="domain" description="Mandelate racemase/muconate lactonizing enzyme C-terminal" evidence="10">
    <location>
        <begin position="169"/>
        <end position="263"/>
    </location>
</feature>
<sequence>MSELISAVQVTPVAFRDLPLLNSVGVHEPFALRTIVEVSTASGQYGLGETYGDEPHLRRIERAAAALIGADIFDLHEIRRRVVHSLKQDTEVGGHGMAGMVTTSSTSDRVLSPFEVAALDLQGKTIGRPVSDLLGGAVRERVAFTGYLFYKWAAHPGQDEDEWGAALDPDGLVRQATKMIDEYGFSSIKLKGGVFHPDEEVAAIKALRKAFPGTPLRLDPNAVWTVPTSIKVGQELEGVLEYLEDPTAGIPEMGQVAREVPMPLATNMCVVAFDQLKPAVQHDAVQVVLSDHHFWGGLKRSQALASICDTFDLGLSMHSNSHLGISLAAMVHLAAATPNLDYTCDTHWPWKQPEDDVIVPGALSFSEGAVQVPTGPGLGIELDRDALARMHQQYLASGIRNRDDTGYMRSIDPSWKAPLW</sequence>
<dbReference type="GO" id="GO:0046872">
    <property type="term" value="F:metal ion binding"/>
    <property type="evidence" value="ECO:0007669"/>
    <property type="project" value="UniProtKB-KW"/>
</dbReference>
<organism evidence="11 12">
    <name type="scientific">Kineosporia babensis</name>
    <dbReference type="NCBI Taxonomy" id="499548"/>
    <lineage>
        <taxon>Bacteria</taxon>
        <taxon>Bacillati</taxon>
        <taxon>Actinomycetota</taxon>
        <taxon>Actinomycetes</taxon>
        <taxon>Kineosporiales</taxon>
        <taxon>Kineosporiaceae</taxon>
        <taxon>Kineosporia</taxon>
    </lineage>
</organism>
<evidence type="ECO:0000256" key="4">
    <source>
        <dbReference type="ARBA" id="ARBA00009938"/>
    </source>
</evidence>
<feature type="active site" description="Proton acceptor" evidence="9">
    <location>
        <position position="191"/>
    </location>
</feature>
<evidence type="ECO:0000256" key="6">
    <source>
        <dbReference type="ARBA" id="ARBA00022723"/>
    </source>
</evidence>
<comment type="pathway">
    <text evidence="3">Carbohydrate acid metabolism; D-glucarate degradation; 2,5-dioxopentanoate from D-glucarate: step 1/2.</text>
</comment>
<evidence type="ECO:0000256" key="2">
    <source>
        <dbReference type="ARBA" id="ARBA00001946"/>
    </source>
</evidence>
<evidence type="ECO:0000256" key="3">
    <source>
        <dbReference type="ARBA" id="ARBA00005183"/>
    </source>
</evidence>
<dbReference type="SUPFAM" id="SSF54826">
    <property type="entry name" value="Enolase N-terminal domain-like"/>
    <property type="match status" value="1"/>
</dbReference>
<name>A0A9X1SRV7_9ACTN</name>
<evidence type="ECO:0000256" key="5">
    <source>
        <dbReference type="ARBA" id="ARBA00011973"/>
    </source>
</evidence>
<dbReference type="SFLD" id="SFLDS00001">
    <property type="entry name" value="Enolase"/>
    <property type="match status" value="1"/>
</dbReference>
<dbReference type="SMART" id="SM00922">
    <property type="entry name" value="MR_MLE"/>
    <property type="match status" value="1"/>
</dbReference>
<dbReference type="InterPro" id="IPR036849">
    <property type="entry name" value="Enolase-like_C_sf"/>
</dbReference>
<dbReference type="Proteomes" id="UP001138997">
    <property type="component" value="Unassembled WGS sequence"/>
</dbReference>
<dbReference type="RefSeq" id="WP_231438520.1">
    <property type="nucleotide sequence ID" value="NZ_JAJOMB010000001.1"/>
</dbReference>
<dbReference type="CDD" id="cd03323">
    <property type="entry name" value="D-glucarate_dehydratase"/>
    <property type="match status" value="1"/>
</dbReference>
<dbReference type="Pfam" id="PF13378">
    <property type="entry name" value="MR_MLE_C"/>
    <property type="match status" value="1"/>
</dbReference>
<evidence type="ECO:0000256" key="9">
    <source>
        <dbReference type="PIRSR" id="PIRSR634598-1"/>
    </source>
</evidence>
<comment type="similarity">
    <text evidence="4">Belongs to the mandelate racemase/muconate lactonizing enzyme family. GlucD subfamily.</text>
</comment>
<comment type="caution">
    <text evidence="11">The sequence shown here is derived from an EMBL/GenBank/DDBJ whole genome shotgun (WGS) entry which is preliminary data.</text>
</comment>
<evidence type="ECO:0000256" key="8">
    <source>
        <dbReference type="ARBA" id="ARBA00023239"/>
    </source>
</evidence>
<evidence type="ECO:0000256" key="1">
    <source>
        <dbReference type="ARBA" id="ARBA00001426"/>
    </source>
</evidence>
<dbReference type="Gene3D" id="3.30.390.10">
    <property type="entry name" value="Enolase-like, N-terminal domain"/>
    <property type="match status" value="1"/>
</dbReference>
<keyword evidence="12" id="KW-1185">Reference proteome</keyword>
<protein>
    <recommendedName>
        <fullName evidence="5">glucarate dehydratase</fullName>
        <ecNumber evidence="5">4.2.1.40</ecNumber>
    </recommendedName>
</protein>
<dbReference type="PANTHER" id="PTHR48080:SF4">
    <property type="entry name" value="GLUCARATE DEHYDRATASE"/>
    <property type="match status" value="1"/>
</dbReference>
<dbReference type="AlphaFoldDB" id="A0A9X1SRV7"/>
<evidence type="ECO:0000259" key="10">
    <source>
        <dbReference type="SMART" id="SM00922"/>
    </source>
</evidence>
<dbReference type="SFLD" id="SFLDG00055">
    <property type="entry name" value="glucarate_dehydratase"/>
    <property type="match status" value="1"/>
</dbReference>
<proteinExistence type="inferred from homology"/>
<dbReference type="InterPro" id="IPR029065">
    <property type="entry name" value="Enolase_C-like"/>
</dbReference>
<dbReference type="PANTHER" id="PTHR48080">
    <property type="entry name" value="D-GALACTONATE DEHYDRATASE-RELATED"/>
    <property type="match status" value="1"/>
</dbReference>
<dbReference type="InterPro" id="IPR013342">
    <property type="entry name" value="Mandelate_racemase_C"/>
</dbReference>
<dbReference type="EC" id="4.2.1.40" evidence="5"/>
<comment type="cofactor">
    <cofactor evidence="2">
        <name>Mg(2+)</name>
        <dbReference type="ChEBI" id="CHEBI:18420"/>
    </cofactor>
</comment>
<keyword evidence="7" id="KW-0460">Magnesium</keyword>